<sequence length="294" mass="32693">MKIQPIDSRSSIKSDPAKPGTRSRLKRLFERQFPKLAGDGKEKGKEKDDGGDLEPSSVCLDKLVVSFMEDGNEKSVKCGRRRCTCFNGNCDDSSDDEFAGDSPPIAAAGSGDPLEIINGLVPCESLTERNLLADTSKIVETNKTKIGKGKDDCIKLVTEKLQSLGYDASICKSKWDKTPSIPAGEYEYIDVMIDGDRFILDVDFRSEFEIARSTKSYRALLQSLPLVFVGKPDRVQKIVTVVSEAARLSLKKKGLHFPPWRKLEYHEGQNWLARLQRMAEPKSPSPGPYCDLSR</sequence>
<protein>
    <submittedName>
        <fullName evidence="2">Uncharacterized protein</fullName>
    </submittedName>
</protein>
<dbReference type="PANTHER" id="PTHR31579:SF1">
    <property type="entry name" value="OS03G0796600 PROTEIN"/>
    <property type="match status" value="1"/>
</dbReference>
<dbReference type="Pfam" id="PF04720">
    <property type="entry name" value="PDDEXK_6"/>
    <property type="match status" value="1"/>
</dbReference>
<dbReference type="PANTHER" id="PTHR31579">
    <property type="entry name" value="OS03G0796600 PROTEIN"/>
    <property type="match status" value="1"/>
</dbReference>
<proteinExistence type="predicted"/>
<keyword evidence="3" id="KW-1185">Reference proteome</keyword>
<dbReference type="InterPro" id="IPR006502">
    <property type="entry name" value="PDDEXK-like"/>
</dbReference>
<dbReference type="AlphaFoldDB" id="A0A5P1EK67"/>
<name>A0A5P1EK67_ASPOF</name>
<dbReference type="OrthoDB" id="691424at2759"/>
<dbReference type="Gramene" id="ONK64991">
    <property type="protein sequence ID" value="ONK64991"/>
    <property type="gene ID" value="A4U43_C07F32320"/>
</dbReference>
<accession>A0A5P1EK67</accession>
<evidence type="ECO:0000313" key="2">
    <source>
        <dbReference type="EMBL" id="ONK64991.1"/>
    </source>
</evidence>
<gene>
    <name evidence="2" type="ORF">A4U43_C07F32320</name>
</gene>
<organism evidence="2 3">
    <name type="scientific">Asparagus officinalis</name>
    <name type="common">Garden asparagus</name>
    <dbReference type="NCBI Taxonomy" id="4686"/>
    <lineage>
        <taxon>Eukaryota</taxon>
        <taxon>Viridiplantae</taxon>
        <taxon>Streptophyta</taxon>
        <taxon>Embryophyta</taxon>
        <taxon>Tracheophyta</taxon>
        <taxon>Spermatophyta</taxon>
        <taxon>Magnoliopsida</taxon>
        <taxon>Liliopsida</taxon>
        <taxon>Asparagales</taxon>
        <taxon>Asparagaceae</taxon>
        <taxon>Asparagoideae</taxon>
        <taxon>Asparagus</taxon>
    </lineage>
</organism>
<feature type="compositionally biased region" description="Basic and acidic residues" evidence="1">
    <location>
        <begin position="27"/>
        <end position="50"/>
    </location>
</feature>
<reference evidence="3" key="1">
    <citation type="journal article" date="2017" name="Nat. Commun.">
        <title>The asparagus genome sheds light on the origin and evolution of a young Y chromosome.</title>
        <authorList>
            <person name="Harkess A."/>
            <person name="Zhou J."/>
            <person name="Xu C."/>
            <person name="Bowers J.E."/>
            <person name="Van der Hulst R."/>
            <person name="Ayyampalayam S."/>
            <person name="Mercati F."/>
            <person name="Riccardi P."/>
            <person name="McKain M.R."/>
            <person name="Kakrana A."/>
            <person name="Tang H."/>
            <person name="Ray J."/>
            <person name="Groenendijk J."/>
            <person name="Arikit S."/>
            <person name="Mathioni S.M."/>
            <person name="Nakano M."/>
            <person name="Shan H."/>
            <person name="Telgmann-Rauber A."/>
            <person name="Kanno A."/>
            <person name="Yue Z."/>
            <person name="Chen H."/>
            <person name="Li W."/>
            <person name="Chen Y."/>
            <person name="Xu X."/>
            <person name="Zhang Y."/>
            <person name="Luo S."/>
            <person name="Chen H."/>
            <person name="Gao J."/>
            <person name="Mao Z."/>
            <person name="Pires J.C."/>
            <person name="Luo M."/>
            <person name="Kudrna D."/>
            <person name="Wing R.A."/>
            <person name="Meyers B.C."/>
            <person name="Yi K."/>
            <person name="Kong H."/>
            <person name="Lavrijsen P."/>
            <person name="Sunseri F."/>
            <person name="Falavigna A."/>
            <person name="Ye Y."/>
            <person name="Leebens-Mack J.H."/>
            <person name="Chen G."/>
        </authorList>
    </citation>
    <scope>NUCLEOTIDE SEQUENCE [LARGE SCALE GENOMIC DNA]</scope>
    <source>
        <strain evidence="3">cv. DH0086</strain>
    </source>
</reference>
<evidence type="ECO:0000313" key="3">
    <source>
        <dbReference type="Proteomes" id="UP000243459"/>
    </source>
</evidence>
<dbReference type="OMA" id="NERQPAT"/>
<evidence type="ECO:0000256" key="1">
    <source>
        <dbReference type="SAM" id="MobiDB-lite"/>
    </source>
</evidence>
<feature type="region of interest" description="Disordered" evidence="1">
    <location>
        <begin position="1"/>
        <end position="53"/>
    </location>
</feature>
<dbReference type="NCBIfam" id="TIGR01615">
    <property type="entry name" value="A_thal_3542"/>
    <property type="match status" value="1"/>
</dbReference>
<dbReference type="Proteomes" id="UP000243459">
    <property type="component" value="Chromosome 7"/>
</dbReference>
<dbReference type="EMBL" id="CM007387">
    <property type="protein sequence ID" value="ONK64991.1"/>
    <property type="molecule type" value="Genomic_DNA"/>
</dbReference>